<keyword evidence="2 7" id="KW-0813">Transport</keyword>
<evidence type="ECO:0000313" key="8">
    <source>
        <dbReference type="EMBL" id="RSU11404.1"/>
    </source>
</evidence>
<keyword evidence="3 7" id="KW-0375">Hydrogen ion transport</keyword>
<proteinExistence type="inferred from homology"/>
<evidence type="ECO:0000256" key="2">
    <source>
        <dbReference type="ARBA" id="ARBA00022448"/>
    </source>
</evidence>
<gene>
    <name evidence="7" type="primary">atpH</name>
    <name evidence="8" type="ORF">CBF27_07845</name>
</gene>
<dbReference type="GO" id="GO:0045259">
    <property type="term" value="C:proton-transporting ATP synthase complex"/>
    <property type="evidence" value="ECO:0007669"/>
    <property type="project" value="UniProtKB-KW"/>
</dbReference>
<dbReference type="HAMAP" id="MF_01416">
    <property type="entry name" value="ATP_synth_delta_bact"/>
    <property type="match status" value="1"/>
</dbReference>
<dbReference type="Gene3D" id="1.10.520.20">
    <property type="entry name" value="N-terminal domain of the delta subunit of the F1F0-ATP synthase"/>
    <property type="match status" value="1"/>
</dbReference>
<dbReference type="PRINTS" id="PR00125">
    <property type="entry name" value="ATPASEDELTA"/>
</dbReference>
<comment type="similarity">
    <text evidence="7">Belongs to the ATPase delta chain family.</text>
</comment>
<comment type="function">
    <text evidence="7">F(1)F(0) ATP synthase produces ATP from ADP in the presence of a proton or sodium gradient. F-type ATPases consist of two structural domains, F(1) containing the extramembraneous catalytic core and F(0) containing the membrane proton channel, linked together by a central stalk and a peripheral stalk. During catalysis, ATP synthesis in the catalytic domain of F(1) is coupled via a rotary mechanism of the central stalk subunits to proton translocation.</text>
</comment>
<keyword evidence="6 7" id="KW-0066">ATP synthesis</keyword>
<dbReference type="GO" id="GO:0005886">
    <property type="term" value="C:plasma membrane"/>
    <property type="evidence" value="ECO:0007669"/>
    <property type="project" value="UniProtKB-SubCell"/>
</dbReference>
<comment type="subcellular location">
    <subcellularLocation>
        <location evidence="7">Cell membrane</location>
        <topology evidence="7">Peripheral membrane protein</topology>
    </subcellularLocation>
    <subcellularLocation>
        <location evidence="1">Membrane</location>
    </subcellularLocation>
</comment>
<keyword evidence="9" id="KW-1185">Reference proteome</keyword>
<protein>
    <recommendedName>
        <fullName evidence="7">ATP synthase subunit delta</fullName>
    </recommendedName>
    <alternativeName>
        <fullName evidence="7">ATP synthase F(1) sector subunit delta</fullName>
    </alternativeName>
    <alternativeName>
        <fullName evidence="7">F-type ATPase subunit delta</fullName>
        <shortName evidence="7">F-ATPase subunit delta</shortName>
    </alternativeName>
</protein>
<evidence type="ECO:0000256" key="3">
    <source>
        <dbReference type="ARBA" id="ARBA00022781"/>
    </source>
</evidence>
<dbReference type="NCBIfam" id="TIGR01145">
    <property type="entry name" value="ATP_synt_delta"/>
    <property type="match status" value="1"/>
</dbReference>
<dbReference type="PANTHER" id="PTHR11910">
    <property type="entry name" value="ATP SYNTHASE DELTA CHAIN"/>
    <property type="match status" value="1"/>
</dbReference>
<dbReference type="OrthoDB" id="9786633at2"/>
<evidence type="ECO:0000313" key="9">
    <source>
        <dbReference type="Proteomes" id="UP000286773"/>
    </source>
</evidence>
<keyword evidence="5 7" id="KW-0472">Membrane</keyword>
<reference evidence="8 9" key="1">
    <citation type="submission" date="2017-05" db="EMBL/GenBank/DDBJ databases">
        <title>Vagococcus spp. assemblies.</title>
        <authorList>
            <person name="Gulvik C.A."/>
        </authorList>
    </citation>
    <scope>NUCLEOTIDE SEQUENCE [LARGE SCALE GENOMIC DNA]</scope>
    <source>
        <strain evidence="8 9">LMG 24798</strain>
    </source>
</reference>
<dbReference type="GO" id="GO:0046933">
    <property type="term" value="F:proton-transporting ATP synthase activity, rotational mechanism"/>
    <property type="evidence" value="ECO:0007669"/>
    <property type="project" value="UniProtKB-UniRule"/>
</dbReference>
<dbReference type="Pfam" id="PF00213">
    <property type="entry name" value="OSCP"/>
    <property type="match status" value="1"/>
</dbReference>
<keyword evidence="4 7" id="KW-0406">Ion transport</keyword>
<evidence type="ECO:0000256" key="1">
    <source>
        <dbReference type="ARBA" id="ARBA00004370"/>
    </source>
</evidence>
<keyword evidence="7" id="KW-1003">Cell membrane</keyword>
<evidence type="ECO:0000256" key="6">
    <source>
        <dbReference type="ARBA" id="ARBA00023310"/>
    </source>
</evidence>
<evidence type="ECO:0000256" key="5">
    <source>
        <dbReference type="ARBA" id="ARBA00023136"/>
    </source>
</evidence>
<dbReference type="SUPFAM" id="SSF47928">
    <property type="entry name" value="N-terminal domain of the delta subunit of the F1F0-ATP synthase"/>
    <property type="match status" value="1"/>
</dbReference>
<comment type="function">
    <text evidence="7">This protein is part of the stalk that links CF(0) to CF(1). It either transmits conformational changes from CF(0) to CF(1) or is implicated in proton conduction.</text>
</comment>
<accession>A0A430ATL2</accession>
<sequence>MGMNKQYTTARTYGKALFNEAEKNNEVTDDFQELLKLRDVYRDVPELGEMLTDNRLSVYEKVSIISELENSFGKTVAKFIHMIYDYGRMDELPEMIDEFEREYYKRSGIIVARVTTAVPLSQEQRHDLENNIAEYFNADKAMLNAKIDPSIIGGVIIETEGSIIDQSIKTELENMHAALMK</sequence>
<dbReference type="InterPro" id="IPR026015">
    <property type="entry name" value="ATP_synth_OSCP/delta_N_sf"/>
</dbReference>
<dbReference type="Proteomes" id="UP000286773">
    <property type="component" value="Unassembled WGS sequence"/>
</dbReference>
<dbReference type="EMBL" id="NGKC01000008">
    <property type="protein sequence ID" value="RSU11404.1"/>
    <property type="molecule type" value="Genomic_DNA"/>
</dbReference>
<dbReference type="InterPro" id="IPR000711">
    <property type="entry name" value="ATPase_OSCP/dsu"/>
</dbReference>
<dbReference type="AlphaFoldDB" id="A0A430ATL2"/>
<evidence type="ECO:0000256" key="7">
    <source>
        <dbReference type="HAMAP-Rule" id="MF_01416"/>
    </source>
</evidence>
<name>A0A430ATL2_9ENTE</name>
<keyword evidence="7" id="KW-0139">CF(1)</keyword>
<comment type="caution">
    <text evidence="8">The sequence shown here is derived from an EMBL/GenBank/DDBJ whole genome shotgun (WGS) entry which is preliminary data.</text>
</comment>
<evidence type="ECO:0000256" key="4">
    <source>
        <dbReference type="ARBA" id="ARBA00023065"/>
    </source>
</evidence>
<organism evidence="8 9">
    <name type="scientific">Vagococcus acidifermentans</name>
    <dbReference type="NCBI Taxonomy" id="564710"/>
    <lineage>
        <taxon>Bacteria</taxon>
        <taxon>Bacillati</taxon>
        <taxon>Bacillota</taxon>
        <taxon>Bacilli</taxon>
        <taxon>Lactobacillales</taxon>
        <taxon>Enterococcaceae</taxon>
        <taxon>Vagococcus</taxon>
    </lineage>
</organism>